<feature type="compositionally biased region" description="Basic and acidic residues" evidence="1">
    <location>
        <begin position="610"/>
        <end position="629"/>
    </location>
</feature>
<name>A0A0G4H007_9ALVE</name>
<dbReference type="SUPFAM" id="SSF48403">
    <property type="entry name" value="Ankyrin repeat"/>
    <property type="match status" value="1"/>
</dbReference>
<feature type="region of interest" description="Disordered" evidence="1">
    <location>
        <begin position="688"/>
        <end position="751"/>
    </location>
</feature>
<feature type="compositionally biased region" description="Basic and acidic residues" evidence="1">
    <location>
        <begin position="532"/>
        <end position="545"/>
    </location>
</feature>
<feature type="region of interest" description="Disordered" evidence="1">
    <location>
        <begin position="488"/>
        <end position="650"/>
    </location>
</feature>
<evidence type="ECO:0000256" key="1">
    <source>
        <dbReference type="SAM" id="MobiDB-lite"/>
    </source>
</evidence>
<dbReference type="AlphaFoldDB" id="A0A0G4H007"/>
<keyword evidence="2" id="KW-0472">Membrane</keyword>
<feature type="compositionally biased region" description="Basic and acidic residues" evidence="1">
    <location>
        <begin position="488"/>
        <end position="504"/>
    </location>
</feature>
<proteinExistence type="predicted"/>
<gene>
    <name evidence="3" type="ORF">Cvel_24061</name>
</gene>
<accession>A0A0G4H007</accession>
<dbReference type="InterPro" id="IPR036770">
    <property type="entry name" value="Ankyrin_rpt-contain_sf"/>
</dbReference>
<feature type="transmembrane region" description="Helical" evidence="2">
    <location>
        <begin position="370"/>
        <end position="388"/>
    </location>
</feature>
<organism evidence="3">
    <name type="scientific">Chromera velia CCMP2878</name>
    <dbReference type="NCBI Taxonomy" id="1169474"/>
    <lineage>
        <taxon>Eukaryota</taxon>
        <taxon>Sar</taxon>
        <taxon>Alveolata</taxon>
        <taxon>Colpodellida</taxon>
        <taxon>Chromeraceae</taxon>
        <taxon>Chromera</taxon>
    </lineage>
</organism>
<feature type="transmembrane region" description="Helical" evidence="2">
    <location>
        <begin position="400"/>
        <end position="424"/>
    </location>
</feature>
<evidence type="ECO:0000256" key="2">
    <source>
        <dbReference type="SAM" id="Phobius"/>
    </source>
</evidence>
<protein>
    <submittedName>
        <fullName evidence="3">Uncharacterized protein</fullName>
    </submittedName>
</protein>
<feature type="compositionally biased region" description="Polar residues" evidence="1">
    <location>
        <begin position="630"/>
        <end position="644"/>
    </location>
</feature>
<keyword evidence="2" id="KW-1133">Transmembrane helix</keyword>
<keyword evidence="2" id="KW-0812">Transmembrane</keyword>
<evidence type="ECO:0000313" key="3">
    <source>
        <dbReference type="EMBL" id="CEM36699.1"/>
    </source>
</evidence>
<feature type="transmembrane region" description="Helical" evidence="2">
    <location>
        <begin position="334"/>
        <end position="358"/>
    </location>
</feature>
<reference evidence="3" key="1">
    <citation type="submission" date="2014-11" db="EMBL/GenBank/DDBJ databases">
        <authorList>
            <person name="Otto D Thomas"/>
            <person name="Naeem Raeece"/>
        </authorList>
    </citation>
    <scope>NUCLEOTIDE SEQUENCE</scope>
</reference>
<feature type="transmembrane region" description="Helical" evidence="2">
    <location>
        <begin position="261"/>
        <end position="281"/>
    </location>
</feature>
<sequence length="751" mass="80863">MFGRAAAVYSLFELARLLIYSKRFPLDEEDAFGNSPAFRAAGWGQNKMVLWLEAQGADLGRKNRFGDSLLHNCAQAGNSTLAAALMKAGRCDPLCANINGIVPLLDMIESMPNQAAALFDERVHRGQRGIGGVRVEFRSGFLDLGRGGSGEFKCLTPLEKIAQTGRLSLVDHELFWEYDSGAGSAVRFACEFALLIFFLGGLPFDHYFKATSSPIQTRPRAKNPVVGGLMTGLGVASPHPYRPRSISIRNYWRQSATWTDFLSAGIFSFGAILNVCRAAGTSPAFGTSNADDGVLRALLGSVCFFWIWRGVSLLESTQSSGRVAVILKDAAKTVGVWACLAAVVWLGAAAVLFCALAGEEVGRLMRGLESFSDSLVTVITAASLWSASPLFSVVWRETNAVSGVLITLFLLGGPVLLCGVLFSMSVRQLLEAYRDSRRTAGPRAMMKRLLFLLSADARMEPLDAKEKMIGVAALTSEETLVAARVSGEEEKMLKRREQTEKEAEGSSEGDPVPSGRAVAYSFALPQQQQQQQERERQMQRGEGSRSPRLVGGRTFVSQAEHAAPPPEGYFEIASSGGSKGVEGAKREAPHGSQQQPRKTAEFGKLPAAPIDRDEGKEVIEEEGAERREQNAYSQAPSRPSQIQTGEPLPAVLAHRPTVTTLDSRTVTLYGPRPTGAFGGLALAPGASALVLGGDEPSGADEKRSEEGETAQRGGQMQESAEPSLDEIDVRDLSIVETEDVEEHDEVGSRAS</sequence>
<dbReference type="Gene3D" id="1.25.40.20">
    <property type="entry name" value="Ankyrin repeat-containing domain"/>
    <property type="match status" value="1"/>
</dbReference>
<feature type="transmembrane region" description="Helical" evidence="2">
    <location>
        <begin position="293"/>
        <end position="314"/>
    </location>
</feature>
<dbReference type="EMBL" id="CDMZ01001725">
    <property type="protein sequence ID" value="CEM36699.1"/>
    <property type="molecule type" value="Genomic_DNA"/>
</dbReference>
<dbReference type="VEuPathDB" id="CryptoDB:Cvel_24061"/>